<evidence type="ECO:0000313" key="1">
    <source>
        <dbReference type="EMBL" id="KAF7409858.1"/>
    </source>
</evidence>
<proteinExistence type="predicted"/>
<protein>
    <submittedName>
        <fullName evidence="1">Uncharacterized protein</fullName>
    </submittedName>
</protein>
<evidence type="ECO:0000313" key="2">
    <source>
        <dbReference type="Proteomes" id="UP000617340"/>
    </source>
</evidence>
<dbReference type="EMBL" id="JACSDZ010000003">
    <property type="protein sequence ID" value="KAF7409858.1"/>
    <property type="molecule type" value="Genomic_DNA"/>
</dbReference>
<dbReference type="Proteomes" id="UP000617340">
    <property type="component" value="Unassembled WGS sequence"/>
</dbReference>
<organism evidence="1 2">
    <name type="scientific">Vespula germanica</name>
    <name type="common">German yellow jacket</name>
    <name type="synonym">Paravespula germanica</name>
    <dbReference type="NCBI Taxonomy" id="30212"/>
    <lineage>
        <taxon>Eukaryota</taxon>
        <taxon>Metazoa</taxon>
        <taxon>Ecdysozoa</taxon>
        <taxon>Arthropoda</taxon>
        <taxon>Hexapoda</taxon>
        <taxon>Insecta</taxon>
        <taxon>Pterygota</taxon>
        <taxon>Neoptera</taxon>
        <taxon>Endopterygota</taxon>
        <taxon>Hymenoptera</taxon>
        <taxon>Apocrita</taxon>
        <taxon>Aculeata</taxon>
        <taxon>Vespoidea</taxon>
        <taxon>Vespidae</taxon>
        <taxon>Vespinae</taxon>
        <taxon>Vespula</taxon>
    </lineage>
</organism>
<gene>
    <name evidence="1" type="ORF">HZH68_004239</name>
</gene>
<comment type="caution">
    <text evidence="1">The sequence shown here is derived from an EMBL/GenBank/DDBJ whole genome shotgun (WGS) entry which is preliminary data.</text>
</comment>
<accession>A0A834KNC4</accession>
<keyword evidence="2" id="KW-1185">Reference proteome</keyword>
<reference evidence="1" key="1">
    <citation type="journal article" date="2020" name="G3 (Bethesda)">
        <title>High-Quality Assemblies for Three Invasive Social Wasps from the &lt;i&gt;Vespula&lt;/i&gt; Genus.</title>
        <authorList>
            <person name="Harrop T.W.R."/>
            <person name="Guhlin J."/>
            <person name="McLaughlin G.M."/>
            <person name="Permina E."/>
            <person name="Stockwell P."/>
            <person name="Gilligan J."/>
            <person name="Le Lec M.F."/>
            <person name="Gruber M.A.M."/>
            <person name="Quinn O."/>
            <person name="Lovegrove M."/>
            <person name="Duncan E.J."/>
            <person name="Remnant E.J."/>
            <person name="Van Eeckhoven J."/>
            <person name="Graham B."/>
            <person name="Knapp R.A."/>
            <person name="Langford K.W."/>
            <person name="Kronenberg Z."/>
            <person name="Press M.O."/>
            <person name="Eacker S.M."/>
            <person name="Wilson-Rankin E.E."/>
            <person name="Purcell J."/>
            <person name="Lester P.J."/>
            <person name="Dearden P.K."/>
        </authorList>
    </citation>
    <scope>NUCLEOTIDE SEQUENCE</scope>
    <source>
        <strain evidence="1">Linc-1</strain>
    </source>
</reference>
<sequence>MFSIHSRLTHSKLLHYPSPFGNLFECPSDVQQADASNTSFAGRCNYAVSTAVQILLLLTLEFERMRIGEYFAYLVVSGWTSEFLRNGVN</sequence>
<dbReference type="AlphaFoldDB" id="A0A834KNC4"/>
<name>A0A834KNC4_VESGE</name>